<organism evidence="8 9">
    <name type="scientific">Paragonimus westermani</name>
    <dbReference type="NCBI Taxonomy" id="34504"/>
    <lineage>
        <taxon>Eukaryota</taxon>
        <taxon>Metazoa</taxon>
        <taxon>Spiralia</taxon>
        <taxon>Lophotrochozoa</taxon>
        <taxon>Platyhelminthes</taxon>
        <taxon>Trematoda</taxon>
        <taxon>Digenea</taxon>
        <taxon>Plagiorchiida</taxon>
        <taxon>Troglotremata</taxon>
        <taxon>Troglotrematidae</taxon>
        <taxon>Paragonimus</taxon>
    </lineage>
</organism>
<dbReference type="Pfam" id="PF03590">
    <property type="entry name" value="AsnA"/>
    <property type="match status" value="1"/>
</dbReference>
<evidence type="ECO:0000313" key="8">
    <source>
        <dbReference type="EMBL" id="KAA3678880.1"/>
    </source>
</evidence>
<dbReference type="GO" id="GO:0004071">
    <property type="term" value="F:aspartate-ammonia ligase activity"/>
    <property type="evidence" value="ECO:0007669"/>
    <property type="project" value="InterPro"/>
</dbReference>
<dbReference type="PANTHER" id="PTHR30073:SF5">
    <property type="entry name" value="ASPARTATE--AMMONIA LIGASE"/>
    <property type="match status" value="1"/>
</dbReference>
<protein>
    <submittedName>
        <fullName evidence="8">Aspartate--ammonia ligase</fullName>
    </submittedName>
</protein>
<gene>
    <name evidence="8" type="ORF">DEA37_0005719</name>
</gene>
<dbReference type="AlphaFoldDB" id="A0A5J4NUN5"/>
<evidence type="ECO:0000256" key="1">
    <source>
        <dbReference type="ARBA" id="ARBA00022490"/>
    </source>
</evidence>
<evidence type="ECO:0000259" key="7">
    <source>
        <dbReference type="PROSITE" id="PS50862"/>
    </source>
</evidence>
<dbReference type="InterPro" id="IPR006195">
    <property type="entry name" value="aa-tRNA-synth_II"/>
</dbReference>
<reference evidence="8 9" key="1">
    <citation type="journal article" date="2019" name="Gigascience">
        <title>Whole-genome sequence of the oriental lung fluke Paragonimus westermani.</title>
        <authorList>
            <person name="Oey H."/>
            <person name="Zakrzewski M."/>
            <person name="Narain K."/>
            <person name="Devi K.R."/>
            <person name="Agatsuma T."/>
            <person name="Nawaratna S."/>
            <person name="Gobert G.N."/>
            <person name="Jones M.K."/>
            <person name="Ragan M.A."/>
            <person name="McManus D.P."/>
            <person name="Krause L."/>
        </authorList>
    </citation>
    <scope>NUCLEOTIDE SEQUENCE [LARGE SCALE GENOMIC DNA]</scope>
    <source>
        <strain evidence="8 9">IND2009</strain>
    </source>
</reference>
<keyword evidence="6" id="KW-0061">Asparagine biosynthesis</keyword>
<dbReference type="GO" id="GO:0005829">
    <property type="term" value="C:cytosol"/>
    <property type="evidence" value="ECO:0007669"/>
    <property type="project" value="TreeGrafter"/>
</dbReference>
<proteinExistence type="inferred from homology"/>
<dbReference type="SUPFAM" id="SSF55681">
    <property type="entry name" value="Class II aaRS and biotin synthetases"/>
    <property type="match status" value="1"/>
</dbReference>
<dbReference type="NCBIfam" id="TIGR00669">
    <property type="entry name" value="asnA"/>
    <property type="match status" value="1"/>
</dbReference>
<keyword evidence="1" id="KW-0963">Cytoplasm</keyword>
<dbReference type="EMBL" id="QNGE01000927">
    <property type="protein sequence ID" value="KAA3678880.1"/>
    <property type="molecule type" value="Genomic_DNA"/>
</dbReference>
<keyword evidence="5" id="KW-0067">ATP-binding</keyword>
<evidence type="ECO:0000313" key="9">
    <source>
        <dbReference type="Proteomes" id="UP000324629"/>
    </source>
</evidence>
<keyword evidence="4" id="KW-0547">Nucleotide-binding</keyword>
<evidence type="ECO:0000256" key="5">
    <source>
        <dbReference type="ARBA" id="ARBA00022840"/>
    </source>
</evidence>
<dbReference type="Gene3D" id="3.30.930.10">
    <property type="entry name" value="Bira Bifunctional Protein, Domain 2"/>
    <property type="match status" value="1"/>
</dbReference>
<keyword evidence="9" id="KW-1185">Reference proteome</keyword>
<keyword evidence="3" id="KW-0028">Amino-acid biosynthesis</keyword>
<accession>A0A5J4NUN5</accession>
<name>A0A5J4NUN5_9TREM</name>
<dbReference type="Proteomes" id="UP000324629">
    <property type="component" value="Unassembled WGS sequence"/>
</dbReference>
<dbReference type="InterPro" id="IPR045864">
    <property type="entry name" value="aa-tRNA-synth_II/BPL/LPL"/>
</dbReference>
<dbReference type="PROSITE" id="PS50862">
    <property type="entry name" value="AA_TRNA_LIGASE_II"/>
    <property type="match status" value="1"/>
</dbReference>
<keyword evidence="2 8" id="KW-0436">Ligase</keyword>
<dbReference type="InterPro" id="IPR004618">
    <property type="entry name" value="AsnA"/>
</dbReference>
<evidence type="ECO:0000256" key="3">
    <source>
        <dbReference type="ARBA" id="ARBA00022605"/>
    </source>
</evidence>
<evidence type="ECO:0000256" key="4">
    <source>
        <dbReference type="ARBA" id="ARBA00022741"/>
    </source>
</evidence>
<feature type="domain" description="Aminoacyl-transfer RNA synthetases class-II family profile" evidence="7">
    <location>
        <begin position="116"/>
        <end position="324"/>
    </location>
</feature>
<dbReference type="GO" id="GO:0006529">
    <property type="term" value="P:asparagine biosynthetic process"/>
    <property type="evidence" value="ECO:0007669"/>
    <property type="project" value="UniProtKB-KW"/>
</dbReference>
<evidence type="ECO:0000256" key="6">
    <source>
        <dbReference type="ARBA" id="ARBA00022888"/>
    </source>
</evidence>
<evidence type="ECO:0000256" key="2">
    <source>
        <dbReference type="ARBA" id="ARBA00022598"/>
    </source>
</evidence>
<dbReference type="GO" id="GO:0005524">
    <property type="term" value="F:ATP binding"/>
    <property type="evidence" value="ECO:0007669"/>
    <property type="project" value="UniProtKB-KW"/>
</dbReference>
<dbReference type="HAMAP" id="MF_00555">
    <property type="entry name" value="AsnA"/>
    <property type="match status" value="1"/>
</dbReference>
<dbReference type="PIRSF" id="PIRSF001555">
    <property type="entry name" value="Asp_ammon_ligase"/>
    <property type="match status" value="1"/>
</dbReference>
<dbReference type="PANTHER" id="PTHR30073">
    <property type="entry name" value="ASPARTATE--AMMONIA LIGASE"/>
    <property type="match status" value="1"/>
</dbReference>
<sequence length="339" mass="38737">MDNTPAFKNGTYACKPVGTVSIQDTQNAIKLIKDTFQTRLSSALNLTRVSAPLFVTDSSGLNDDLANNERAVKFDLKSGETCAVVQSLAKWKRMALARYKFTKGTGLYTDMNAIRRDEVISPLHSYYVDQWDWELIIDENERTMSKLKEVVRKIYAAIRETEKEVNSRYNFSNKLPEHIFFISSQDLEDQYPTLTVKEREDEITKQHLAVFITGIGQNLRSGKPHDLRAPDYDDWELNGDILVYSDVINCAVELSSMGIRVTKTSLLSQLEQSGNLHRLSKDFHTSLMQDKLPFTIGGGIGQSRLCLFFLEKRHIGEVQVSVWPKMQREELLKENIFLL</sequence>
<comment type="caution">
    <text evidence="8">The sequence shown here is derived from an EMBL/GenBank/DDBJ whole genome shotgun (WGS) entry which is preliminary data.</text>
</comment>